<name>A0ABU8VKV5_9BURK</name>
<dbReference type="PRINTS" id="PR01438">
    <property type="entry name" value="UNVRSLSTRESS"/>
</dbReference>
<comment type="similarity">
    <text evidence="1">Belongs to the universal stress protein A family.</text>
</comment>
<feature type="domain" description="UspA" evidence="3">
    <location>
        <begin position="43"/>
        <end position="89"/>
    </location>
</feature>
<sequence>MAAFKGDRKKTGIGLWPPIPDPAYDFRQQDPHPRSPNPEVPTMYTRILVPVDGSTFSEQLIGPAAAVAKATGAELALLRVVGNAEDYEAARLYVERLAAGAGAKALCTSASAGVAAAIREEAQQVPATLLAICTHARGGAMQAILGSVALEVLRGLGGPLVVFRPDPTSPAALSKIGRVVLPLDGSDASEAIVPQAAALAKWLGARVIVVSAIEPSMQQDPIVLSGDVQESGYVNERARDIAERYGVEVGWEVLHGDPKKVIPHFVRGLGDAMLAMTTHGRTGFQRVVTGSVTAQCLRDAGVPVFTRLP</sequence>
<dbReference type="RefSeq" id="WP_340359461.1">
    <property type="nucleotide sequence ID" value="NZ_JBBKZU010000012.1"/>
</dbReference>
<reference evidence="4 5" key="1">
    <citation type="submission" date="2024-03" db="EMBL/GenBank/DDBJ databases">
        <title>Novel species of the genus Variovorax.</title>
        <authorList>
            <person name="Liu Q."/>
            <person name="Xin Y.-H."/>
        </authorList>
    </citation>
    <scope>NUCLEOTIDE SEQUENCE [LARGE SCALE GENOMIC DNA]</scope>
    <source>
        <strain evidence="4 5">KACC 18899</strain>
    </source>
</reference>
<evidence type="ECO:0000313" key="4">
    <source>
        <dbReference type="EMBL" id="MEJ8814228.1"/>
    </source>
</evidence>
<organism evidence="4 5">
    <name type="scientific">Variovorax ureilyticus</name>
    <dbReference type="NCBI Taxonomy" id="1836198"/>
    <lineage>
        <taxon>Bacteria</taxon>
        <taxon>Pseudomonadati</taxon>
        <taxon>Pseudomonadota</taxon>
        <taxon>Betaproteobacteria</taxon>
        <taxon>Burkholderiales</taxon>
        <taxon>Comamonadaceae</taxon>
        <taxon>Variovorax</taxon>
    </lineage>
</organism>
<accession>A0ABU8VKV5</accession>
<dbReference type="CDD" id="cd00293">
    <property type="entry name" value="USP-like"/>
    <property type="match status" value="1"/>
</dbReference>
<protein>
    <submittedName>
        <fullName evidence="4">Universal stress protein</fullName>
    </submittedName>
</protein>
<dbReference type="InterPro" id="IPR014729">
    <property type="entry name" value="Rossmann-like_a/b/a_fold"/>
</dbReference>
<evidence type="ECO:0000313" key="5">
    <source>
        <dbReference type="Proteomes" id="UP001365846"/>
    </source>
</evidence>
<dbReference type="Proteomes" id="UP001365846">
    <property type="component" value="Unassembled WGS sequence"/>
</dbReference>
<dbReference type="Gene3D" id="3.40.50.620">
    <property type="entry name" value="HUPs"/>
    <property type="match status" value="2"/>
</dbReference>
<keyword evidence="5" id="KW-1185">Reference proteome</keyword>
<feature type="compositionally biased region" description="Basic and acidic residues" evidence="2">
    <location>
        <begin position="1"/>
        <end position="10"/>
    </location>
</feature>
<proteinExistence type="inferred from homology"/>
<evidence type="ECO:0000256" key="1">
    <source>
        <dbReference type="ARBA" id="ARBA00008791"/>
    </source>
</evidence>
<dbReference type="SUPFAM" id="SSF52402">
    <property type="entry name" value="Adenine nucleotide alpha hydrolases-like"/>
    <property type="match status" value="2"/>
</dbReference>
<feature type="domain" description="UspA" evidence="3">
    <location>
        <begin position="94"/>
        <end position="164"/>
    </location>
</feature>
<gene>
    <name evidence="4" type="ORF">WKW77_24295</name>
</gene>
<evidence type="ECO:0000259" key="3">
    <source>
        <dbReference type="Pfam" id="PF00582"/>
    </source>
</evidence>
<dbReference type="InterPro" id="IPR006015">
    <property type="entry name" value="Universal_stress_UspA"/>
</dbReference>
<dbReference type="InterPro" id="IPR006016">
    <property type="entry name" value="UspA"/>
</dbReference>
<evidence type="ECO:0000256" key="2">
    <source>
        <dbReference type="SAM" id="MobiDB-lite"/>
    </source>
</evidence>
<dbReference type="Pfam" id="PF00582">
    <property type="entry name" value="Usp"/>
    <property type="match status" value="3"/>
</dbReference>
<feature type="domain" description="UspA" evidence="3">
    <location>
        <begin position="177"/>
        <end position="304"/>
    </location>
</feature>
<dbReference type="EMBL" id="JBBKZU010000012">
    <property type="protein sequence ID" value="MEJ8814228.1"/>
    <property type="molecule type" value="Genomic_DNA"/>
</dbReference>
<dbReference type="PANTHER" id="PTHR46268">
    <property type="entry name" value="STRESS RESPONSE PROTEIN NHAX"/>
    <property type="match status" value="1"/>
</dbReference>
<dbReference type="PANTHER" id="PTHR46268:SF6">
    <property type="entry name" value="UNIVERSAL STRESS PROTEIN UP12"/>
    <property type="match status" value="1"/>
</dbReference>
<comment type="caution">
    <text evidence="4">The sequence shown here is derived from an EMBL/GenBank/DDBJ whole genome shotgun (WGS) entry which is preliminary data.</text>
</comment>
<feature type="region of interest" description="Disordered" evidence="2">
    <location>
        <begin position="1"/>
        <end position="41"/>
    </location>
</feature>